<dbReference type="SUPFAM" id="SSF51101">
    <property type="entry name" value="Mannose-binding lectins"/>
    <property type="match status" value="1"/>
</dbReference>
<keyword evidence="4" id="KW-1185">Reference proteome</keyword>
<accession>A0ABR3R6K6</accession>
<dbReference type="InterPro" id="IPR001229">
    <property type="entry name" value="Jacalin-like_lectin_dom"/>
</dbReference>
<keyword evidence="1" id="KW-0732">Signal</keyword>
<dbReference type="PROSITE" id="PS51752">
    <property type="entry name" value="JACALIN_LECTIN"/>
    <property type="match status" value="1"/>
</dbReference>
<organism evidence="3 4">
    <name type="scientific">Nothophoma quercina</name>
    <dbReference type="NCBI Taxonomy" id="749835"/>
    <lineage>
        <taxon>Eukaryota</taxon>
        <taxon>Fungi</taxon>
        <taxon>Dikarya</taxon>
        <taxon>Ascomycota</taxon>
        <taxon>Pezizomycotina</taxon>
        <taxon>Dothideomycetes</taxon>
        <taxon>Pleosporomycetidae</taxon>
        <taxon>Pleosporales</taxon>
        <taxon>Pleosporineae</taxon>
        <taxon>Didymellaceae</taxon>
        <taxon>Nothophoma</taxon>
    </lineage>
</organism>
<comment type="caution">
    <text evidence="3">The sequence shown here is derived from an EMBL/GenBank/DDBJ whole genome shotgun (WGS) entry which is preliminary data.</text>
</comment>
<dbReference type="Proteomes" id="UP001521222">
    <property type="component" value="Unassembled WGS sequence"/>
</dbReference>
<dbReference type="EMBL" id="JAKIXB020000019">
    <property type="protein sequence ID" value="KAL1600069.1"/>
    <property type="molecule type" value="Genomic_DNA"/>
</dbReference>
<sequence>MLSTLCTVVSLLPVLQLTGAQTTGFFNTVTFNVAGLPDSINGNDVPGDKTANTARIGQLFTQHDIDLIHVQEDFNYHATLYANDNHPYKTPTSGGVPIGSGLNSLSNFPYTDFERVKWSECSTFEASNLRQVSDYVKINSIGNPVVIFGDSNTRYTRTGDIPSIFSTDNGMKDIWIELVRKSVAPTAGSDALLCDNPSPNTTCETVDKVWYRGSSAITLQATTFDYAGDMFLQEDGNILSDHDPVLVDFTWTLKGQLTVGDPYGGEYGTWFNDLETLSKISDVKVATVTLRGKDRLDGVALSLSSGQSLTHGGTGGTASTLTLNSGEILTAATLCQGEKDGKSRIFYAQLRTSAGRSVSAGVKTSTCVEKTAASGSSFVGFLGRSGDEIDKLGFVSIKA</sequence>
<dbReference type="Pfam" id="PF01419">
    <property type="entry name" value="Jacalin"/>
    <property type="match status" value="1"/>
</dbReference>
<evidence type="ECO:0000259" key="2">
    <source>
        <dbReference type="PROSITE" id="PS51752"/>
    </source>
</evidence>
<dbReference type="SMART" id="SM00915">
    <property type="entry name" value="Jacalin"/>
    <property type="match status" value="1"/>
</dbReference>
<proteinExistence type="predicted"/>
<name>A0ABR3R6K6_9PLEO</name>
<dbReference type="Gene3D" id="2.100.10.30">
    <property type="entry name" value="Jacalin-like lectin domain"/>
    <property type="match status" value="1"/>
</dbReference>
<feature type="domain" description="Jacalin-type lectin" evidence="2">
    <location>
        <begin position="257"/>
        <end position="398"/>
    </location>
</feature>
<dbReference type="Gene3D" id="3.60.10.10">
    <property type="entry name" value="Endonuclease/exonuclease/phosphatase"/>
    <property type="match status" value="2"/>
</dbReference>
<gene>
    <name evidence="3" type="ORF">SLS59_006143</name>
</gene>
<feature type="chain" id="PRO_5047325749" description="Jacalin-type lectin domain-containing protein" evidence="1">
    <location>
        <begin position="21"/>
        <end position="399"/>
    </location>
</feature>
<evidence type="ECO:0000256" key="1">
    <source>
        <dbReference type="SAM" id="SignalP"/>
    </source>
</evidence>
<reference evidence="3 4" key="1">
    <citation type="submission" date="2024-02" db="EMBL/GenBank/DDBJ databases">
        <title>De novo assembly and annotation of 12 fungi associated with fruit tree decline syndrome in Ontario, Canada.</title>
        <authorList>
            <person name="Sulman M."/>
            <person name="Ellouze W."/>
            <person name="Ilyukhin E."/>
        </authorList>
    </citation>
    <scope>NUCLEOTIDE SEQUENCE [LARGE SCALE GENOMIC DNA]</scope>
    <source>
        <strain evidence="3 4">M97-236</strain>
    </source>
</reference>
<dbReference type="SUPFAM" id="SSF56219">
    <property type="entry name" value="DNase I-like"/>
    <property type="match status" value="1"/>
</dbReference>
<dbReference type="InterPro" id="IPR036691">
    <property type="entry name" value="Endo/exonu/phosph_ase_sf"/>
</dbReference>
<dbReference type="CDD" id="cd09615">
    <property type="entry name" value="Jacalin_EEP"/>
    <property type="match status" value="1"/>
</dbReference>
<feature type="signal peptide" evidence="1">
    <location>
        <begin position="1"/>
        <end position="20"/>
    </location>
</feature>
<evidence type="ECO:0000313" key="4">
    <source>
        <dbReference type="Proteomes" id="UP001521222"/>
    </source>
</evidence>
<protein>
    <recommendedName>
        <fullName evidence="2">Jacalin-type lectin domain-containing protein</fullName>
    </recommendedName>
</protein>
<dbReference type="InterPro" id="IPR036404">
    <property type="entry name" value="Jacalin-like_lectin_dom_sf"/>
</dbReference>
<evidence type="ECO:0000313" key="3">
    <source>
        <dbReference type="EMBL" id="KAL1600069.1"/>
    </source>
</evidence>